<evidence type="ECO:0000256" key="7">
    <source>
        <dbReference type="ARBA" id="ARBA00023136"/>
    </source>
</evidence>
<accession>A0ABY2J8F2</accession>
<dbReference type="RefSeq" id="WP_134374410.1">
    <property type="nucleotide sequence ID" value="NZ_SOGO01000033.1"/>
</dbReference>
<gene>
    <name evidence="9" type="ORF">E3T25_11840</name>
</gene>
<keyword evidence="5 8" id="KW-0812">Transmembrane</keyword>
<feature type="transmembrane region" description="Helical" evidence="8">
    <location>
        <begin position="309"/>
        <end position="340"/>
    </location>
</feature>
<dbReference type="Pfam" id="PF01594">
    <property type="entry name" value="AI-2E_transport"/>
    <property type="match status" value="1"/>
</dbReference>
<evidence type="ECO:0000256" key="5">
    <source>
        <dbReference type="ARBA" id="ARBA00022692"/>
    </source>
</evidence>
<keyword evidence="7 8" id="KW-0472">Membrane</keyword>
<evidence type="ECO:0000313" key="9">
    <source>
        <dbReference type="EMBL" id="TFD01231.1"/>
    </source>
</evidence>
<protein>
    <submittedName>
        <fullName evidence="9">AI-2E family transporter</fullName>
    </submittedName>
</protein>
<evidence type="ECO:0000256" key="4">
    <source>
        <dbReference type="ARBA" id="ARBA00022475"/>
    </source>
</evidence>
<dbReference type="EMBL" id="SOGO01000033">
    <property type="protein sequence ID" value="TFD01231.1"/>
    <property type="molecule type" value="Genomic_DNA"/>
</dbReference>
<reference evidence="9 10" key="1">
    <citation type="submission" date="2019-03" db="EMBL/GenBank/DDBJ databases">
        <title>Genomics of glacier-inhabiting Cryobacterium strains.</title>
        <authorList>
            <person name="Liu Q."/>
            <person name="Xin Y.-H."/>
        </authorList>
    </citation>
    <scope>NUCLEOTIDE SEQUENCE [LARGE SCALE GENOMIC DNA]</scope>
    <source>
        <strain evidence="9 10">TMT2-16</strain>
    </source>
</reference>
<keyword evidence="4" id="KW-1003">Cell membrane</keyword>
<evidence type="ECO:0000256" key="1">
    <source>
        <dbReference type="ARBA" id="ARBA00004651"/>
    </source>
</evidence>
<organism evidence="9 10">
    <name type="scientific">Cryobacterium sandaracinum</name>
    <dbReference type="NCBI Taxonomy" id="1259247"/>
    <lineage>
        <taxon>Bacteria</taxon>
        <taxon>Bacillati</taxon>
        <taxon>Actinomycetota</taxon>
        <taxon>Actinomycetes</taxon>
        <taxon>Micrococcales</taxon>
        <taxon>Microbacteriaceae</taxon>
        <taxon>Cryobacterium</taxon>
    </lineage>
</organism>
<sequence length="387" mass="39636">MTTPTSSWTDYLGRAAIRSGQALLVLALLVVAIYGITQLKLVFTPLLIALIVASALRPFMRFLLARGANESLAAAITLILSVAVFGGVVTLVVFGIRGEWDTLFTSASEGLDSLQELLTSGTLPIDSAQIDSVRESVIDFATSSQFGSGALVGVSVAAEIVAGVVLGLVVLFYFLKDGPRIWSFLIQPLAGKRHERAVRVGVSSVEVFGNYVRGTAIVAFVDALFIGIGLWILQVPLALPLAVIVFVGAFIPIVGATAAGILAALVALVTNDLTTAIIVVTIVVAVNQLEGNFLSPVVLGKSLRLHGLVILLALTAGTILGGIVGAVISVPIAAVGWAVIKAWNAPTPPVPVAPVPVAPVPVSPVAPVAPVESAPPAPPLGAAGATP</sequence>
<comment type="similarity">
    <text evidence="2">Belongs to the autoinducer-2 exporter (AI-2E) (TC 2.A.86) family.</text>
</comment>
<name>A0ABY2J8F2_9MICO</name>
<evidence type="ECO:0000256" key="3">
    <source>
        <dbReference type="ARBA" id="ARBA00022448"/>
    </source>
</evidence>
<dbReference type="PANTHER" id="PTHR21716">
    <property type="entry name" value="TRANSMEMBRANE PROTEIN"/>
    <property type="match status" value="1"/>
</dbReference>
<evidence type="ECO:0000313" key="10">
    <source>
        <dbReference type="Proteomes" id="UP000297851"/>
    </source>
</evidence>
<feature type="transmembrane region" description="Helical" evidence="8">
    <location>
        <begin position="211"/>
        <end position="233"/>
    </location>
</feature>
<keyword evidence="10" id="KW-1185">Reference proteome</keyword>
<keyword evidence="3" id="KW-0813">Transport</keyword>
<feature type="transmembrane region" description="Helical" evidence="8">
    <location>
        <begin position="239"/>
        <end position="266"/>
    </location>
</feature>
<feature type="transmembrane region" description="Helical" evidence="8">
    <location>
        <begin position="42"/>
        <end position="60"/>
    </location>
</feature>
<dbReference type="Proteomes" id="UP000297851">
    <property type="component" value="Unassembled WGS sequence"/>
</dbReference>
<feature type="transmembrane region" description="Helical" evidence="8">
    <location>
        <begin position="72"/>
        <end position="96"/>
    </location>
</feature>
<feature type="transmembrane region" description="Helical" evidence="8">
    <location>
        <begin position="15"/>
        <end position="36"/>
    </location>
</feature>
<feature type="transmembrane region" description="Helical" evidence="8">
    <location>
        <begin position="150"/>
        <end position="175"/>
    </location>
</feature>
<proteinExistence type="inferred from homology"/>
<comment type="subcellular location">
    <subcellularLocation>
        <location evidence="1">Cell membrane</location>
        <topology evidence="1">Multi-pass membrane protein</topology>
    </subcellularLocation>
</comment>
<evidence type="ECO:0000256" key="6">
    <source>
        <dbReference type="ARBA" id="ARBA00022989"/>
    </source>
</evidence>
<evidence type="ECO:0000256" key="8">
    <source>
        <dbReference type="SAM" id="Phobius"/>
    </source>
</evidence>
<dbReference type="InterPro" id="IPR002549">
    <property type="entry name" value="AI-2E-like"/>
</dbReference>
<evidence type="ECO:0000256" key="2">
    <source>
        <dbReference type="ARBA" id="ARBA00009773"/>
    </source>
</evidence>
<feature type="transmembrane region" description="Helical" evidence="8">
    <location>
        <begin position="273"/>
        <end position="289"/>
    </location>
</feature>
<comment type="caution">
    <text evidence="9">The sequence shown here is derived from an EMBL/GenBank/DDBJ whole genome shotgun (WGS) entry which is preliminary data.</text>
</comment>
<dbReference type="PANTHER" id="PTHR21716:SF53">
    <property type="entry name" value="PERMEASE PERM-RELATED"/>
    <property type="match status" value="1"/>
</dbReference>
<keyword evidence="6 8" id="KW-1133">Transmembrane helix</keyword>